<reference evidence="2 3" key="1">
    <citation type="submission" date="2019-03" db="EMBL/GenBank/DDBJ databases">
        <title>Genomic Encyclopedia of Type Strains, Phase IV (KMG-IV): sequencing the most valuable type-strain genomes for metagenomic binning, comparative biology and taxonomic classification.</title>
        <authorList>
            <person name="Goeker M."/>
        </authorList>
    </citation>
    <scope>NUCLEOTIDE SEQUENCE [LARGE SCALE GENOMIC DNA]</scope>
    <source>
        <strain evidence="2 3">LX-B</strain>
    </source>
</reference>
<accession>A0A4R1R4A1</accession>
<keyword evidence="1" id="KW-0472">Membrane</keyword>
<dbReference type="RefSeq" id="WP_279388787.1">
    <property type="nucleotide sequence ID" value="NZ_SLUN01000036.1"/>
</dbReference>
<evidence type="ECO:0000256" key="1">
    <source>
        <dbReference type="SAM" id="Phobius"/>
    </source>
</evidence>
<dbReference type="AlphaFoldDB" id="A0A4R1R4A1"/>
<dbReference type="Proteomes" id="UP000295008">
    <property type="component" value="Unassembled WGS sequence"/>
</dbReference>
<evidence type="ECO:0000313" key="3">
    <source>
        <dbReference type="Proteomes" id="UP000295008"/>
    </source>
</evidence>
<comment type="caution">
    <text evidence="2">The sequence shown here is derived from an EMBL/GenBank/DDBJ whole genome shotgun (WGS) entry which is preliminary data.</text>
</comment>
<keyword evidence="1" id="KW-1133">Transmembrane helix</keyword>
<name>A0A4R1R4A1_HYDET</name>
<keyword evidence="1" id="KW-0812">Transmembrane</keyword>
<evidence type="ECO:0000313" key="2">
    <source>
        <dbReference type="EMBL" id="TCL60295.1"/>
    </source>
</evidence>
<organism evidence="2 3">
    <name type="scientific">Hydrogenispora ethanolica</name>
    <dbReference type="NCBI Taxonomy" id="1082276"/>
    <lineage>
        <taxon>Bacteria</taxon>
        <taxon>Bacillati</taxon>
        <taxon>Bacillota</taxon>
        <taxon>Hydrogenispora</taxon>
    </lineage>
</organism>
<dbReference type="EMBL" id="SLUN01000036">
    <property type="protein sequence ID" value="TCL60295.1"/>
    <property type="molecule type" value="Genomic_DNA"/>
</dbReference>
<gene>
    <name evidence="2" type="ORF">EDC14_103648</name>
</gene>
<keyword evidence="3" id="KW-1185">Reference proteome</keyword>
<feature type="transmembrane region" description="Helical" evidence="1">
    <location>
        <begin position="6"/>
        <end position="23"/>
    </location>
</feature>
<sequence length="44" mass="4841">MIVGIIVGVFFLAAAGVVVFLAIDDLKHSKAVKEEKQLEKKKEK</sequence>
<proteinExistence type="predicted"/>
<protein>
    <submittedName>
        <fullName evidence="2">Uncharacterized protein</fullName>
    </submittedName>
</protein>